<evidence type="ECO:0000313" key="11">
    <source>
        <dbReference type="Proteomes" id="UP001432027"/>
    </source>
</evidence>
<dbReference type="PROSITE" id="PS51873">
    <property type="entry name" value="TRIAD"/>
    <property type="match status" value="1"/>
</dbReference>
<evidence type="ECO:0000256" key="8">
    <source>
        <dbReference type="SAM" id="MobiDB-lite"/>
    </source>
</evidence>
<keyword evidence="4" id="KW-0677">Repeat</keyword>
<feature type="compositionally biased region" description="Basic and acidic residues" evidence="8">
    <location>
        <begin position="240"/>
        <end position="255"/>
    </location>
</feature>
<dbReference type="EMBL" id="BTSX01000005">
    <property type="protein sequence ID" value="GMT01907.1"/>
    <property type="molecule type" value="Genomic_DNA"/>
</dbReference>
<feature type="domain" description="RING-type" evidence="9">
    <location>
        <begin position="343"/>
        <end position="575"/>
    </location>
</feature>
<name>A0AAV5U5V0_9BILA</name>
<dbReference type="Gene3D" id="1.20.120.1750">
    <property type="match status" value="1"/>
</dbReference>
<gene>
    <name evidence="10" type="ORF">PENTCL1PPCAC_24081</name>
</gene>
<evidence type="ECO:0000256" key="6">
    <source>
        <dbReference type="ARBA" id="ARBA00022786"/>
    </source>
</evidence>
<comment type="caution">
    <text evidence="10">The sequence shown here is derived from an EMBL/GenBank/DDBJ whole genome shotgun (WGS) entry which is preliminary data.</text>
</comment>
<dbReference type="PANTHER" id="PTHR22770:SF47">
    <property type="entry name" value="E3 UBIQUITIN-PROTEIN LIGASE RNF216"/>
    <property type="match status" value="1"/>
</dbReference>
<dbReference type="Proteomes" id="UP001432027">
    <property type="component" value="Unassembled WGS sequence"/>
</dbReference>
<dbReference type="InterPro" id="IPR013083">
    <property type="entry name" value="Znf_RING/FYVE/PHD"/>
</dbReference>
<protein>
    <recommendedName>
        <fullName evidence="9">RING-type domain-containing protein</fullName>
    </recommendedName>
</protein>
<dbReference type="SUPFAM" id="SSF57850">
    <property type="entry name" value="RING/U-box"/>
    <property type="match status" value="2"/>
</dbReference>
<keyword evidence="11" id="KW-1185">Reference proteome</keyword>
<reference evidence="10" key="1">
    <citation type="submission" date="2023-10" db="EMBL/GenBank/DDBJ databases">
        <title>Genome assembly of Pristionchus species.</title>
        <authorList>
            <person name="Yoshida K."/>
            <person name="Sommer R.J."/>
        </authorList>
    </citation>
    <scope>NUCLEOTIDE SEQUENCE</scope>
    <source>
        <strain evidence="10">RS0144</strain>
    </source>
</reference>
<dbReference type="CDD" id="cd20336">
    <property type="entry name" value="Rcat_RBR"/>
    <property type="match status" value="1"/>
</dbReference>
<dbReference type="InterPro" id="IPR051628">
    <property type="entry name" value="LUBAC_E3_Ligases"/>
</dbReference>
<organism evidence="10 11">
    <name type="scientific">Pristionchus entomophagus</name>
    <dbReference type="NCBI Taxonomy" id="358040"/>
    <lineage>
        <taxon>Eukaryota</taxon>
        <taxon>Metazoa</taxon>
        <taxon>Ecdysozoa</taxon>
        <taxon>Nematoda</taxon>
        <taxon>Chromadorea</taxon>
        <taxon>Rhabditida</taxon>
        <taxon>Rhabditina</taxon>
        <taxon>Diplogasteromorpha</taxon>
        <taxon>Diplogasteroidea</taxon>
        <taxon>Neodiplogasteridae</taxon>
        <taxon>Pristionchus</taxon>
    </lineage>
</organism>
<keyword evidence="6" id="KW-0833">Ubl conjugation pathway</keyword>
<proteinExistence type="predicted"/>
<evidence type="ECO:0000313" key="10">
    <source>
        <dbReference type="EMBL" id="GMT01907.1"/>
    </source>
</evidence>
<keyword evidence="5" id="KW-0863">Zinc-finger</keyword>
<dbReference type="GO" id="GO:0016740">
    <property type="term" value="F:transferase activity"/>
    <property type="evidence" value="ECO:0007669"/>
    <property type="project" value="UniProtKB-KW"/>
</dbReference>
<keyword evidence="7" id="KW-0862">Zinc</keyword>
<evidence type="ECO:0000256" key="5">
    <source>
        <dbReference type="ARBA" id="ARBA00022771"/>
    </source>
</evidence>
<comment type="pathway">
    <text evidence="1">Protein modification; protein ubiquitination.</text>
</comment>
<dbReference type="InterPro" id="IPR044066">
    <property type="entry name" value="TRIAD_supradom"/>
</dbReference>
<dbReference type="AlphaFoldDB" id="A0AAV5U5V0"/>
<evidence type="ECO:0000256" key="2">
    <source>
        <dbReference type="ARBA" id="ARBA00022679"/>
    </source>
</evidence>
<keyword evidence="2" id="KW-0808">Transferase</keyword>
<evidence type="ECO:0000256" key="1">
    <source>
        <dbReference type="ARBA" id="ARBA00004906"/>
    </source>
</evidence>
<dbReference type="InterPro" id="IPR002867">
    <property type="entry name" value="IBR_dom"/>
</dbReference>
<dbReference type="Pfam" id="PF01485">
    <property type="entry name" value="IBR"/>
    <property type="match status" value="1"/>
</dbReference>
<keyword evidence="3" id="KW-0479">Metal-binding</keyword>
<evidence type="ECO:0000256" key="7">
    <source>
        <dbReference type="ARBA" id="ARBA00022833"/>
    </source>
</evidence>
<evidence type="ECO:0000259" key="9">
    <source>
        <dbReference type="PROSITE" id="PS51873"/>
    </source>
</evidence>
<dbReference type="Pfam" id="PF26200">
    <property type="entry name" value="Rcat_RNF216"/>
    <property type="match status" value="1"/>
</dbReference>
<accession>A0AAV5U5V0</accession>
<dbReference type="Gene3D" id="3.30.40.10">
    <property type="entry name" value="Zinc/RING finger domain, C3HC4 (zinc finger)"/>
    <property type="match status" value="1"/>
</dbReference>
<dbReference type="GO" id="GO:0008270">
    <property type="term" value="F:zinc ion binding"/>
    <property type="evidence" value="ECO:0007669"/>
    <property type="project" value="UniProtKB-KW"/>
</dbReference>
<evidence type="ECO:0000256" key="3">
    <source>
        <dbReference type="ARBA" id="ARBA00022723"/>
    </source>
</evidence>
<sequence length="589" mass="65629">MDVDRLTLDQQAIFWEVLEWYPQASRAAVIARIDHGLEAIISQCDDGTIPMNDETMQRDEIELAIQLSMNPDEQYRPKQQQWLQQQPQQPDVSVARVLHVDQAAPVAAAAYPLGVAAAAAPPAPTCSKPAAAAVAEPAQSHSACAICRKTTNPTALCHWPINRADGDKKEEDPRAHACCRKCINLRYLEKRIAVTSRVAIACLQKNCKREIHQDRLIDDALLKAALVQWMLGNTDQSVADAREANTKKELKRNREEEPEITEEERERLILIIDRMDTDKFTCLVDLLPEIDFTWILDHIDRGSIDTIYDQKTMQGDAMPKRKRRRLDKKGVTNLVEDRLKLETTFDCSVCFEETSKILGVPCVIMGSEGDGGDTPHSHDQHLFCGACVQGHAEAAVEQTSIVRAGLGLKCMQPDCSGVLIYAHIEPLLAPNNREIVEEKIAAAALDAAAVNVERCQRCPFAAIVDLPISDQQTFDCRRCNFKYCRNCNREWSTLHEGKTCEELNPEFIRRKVEAALSGEAVGMLQRCPSCGVAFEKNGGCNTMHCRCGKAFPYAGPRVLTPQQRTAIIQQHVAEAAGDESVVEEINKIR</sequence>
<feature type="region of interest" description="Disordered" evidence="8">
    <location>
        <begin position="240"/>
        <end position="259"/>
    </location>
</feature>
<dbReference type="PANTHER" id="PTHR22770">
    <property type="entry name" value="UBIQUITIN CONJUGATING ENZYME 7 INTERACTING PROTEIN-RELATED"/>
    <property type="match status" value="1"/>
</dbReference>
<evidence type="ECO:0000256" key="4">
    <source>
        <dbReference type="ARBA" id="ARBA00022737"/>
    </source>
</evidence>